<accession>A0A3P7KU10</accession>
<evidence type="ECO:0000259" key="1">
    <source>
        <dbReference type="Pfam" id="PF10602"/>
    </source>
</evidence>
<dbReference type="AlphaFoldDB" id="A0A3P7KU10"/>
<dbReference type="EMBL" id="UYYB01017099">
    <property type="protein sequence ID" value="VDM70672.1"/>
    <property type="molecule type" value="Genomic_DNA"/>
</dbReference>
<dbReference type="Gene3D" id="1.25.40.570">
    <property type="match status" value="1"/>
</dbReference>
<protein>
    <recommendedName>
        <fullName evidence="1">26S proteasome regulatory subunit Rpn7 N-terminal domain-containing protein</fullName>
    </recommendedName>
</protein>
<dbReference type="GO" id="GO:0005838">
    <property type="term" value="C:proteasome regulatory particle"/>
    <property type="evidence" value="ECO:0007669"/>
    <property type="project" value="TreeGrafter"/>
</dbReference>
<organism evidence="2 3">
    <name type="scientific">Strongylus vulgaris</name>
    <name type="common">Blood worm</name>
    <dbReference type="NCBI Taxonomy" id="40348"/>
    <lineage>
        <taxon>Eukaryota</taxon>
        <taxon>Metazoa</taxon>
        <taxon>Ecdysozoa</taxon>
        <taxon>Nematoda</taxon>
        <taxon>Chromadorea</taxon>
        <taxon>Rhabditida</taxon>
        <taxon>Rhabditina</taxon>
        <taxon>Rhabditomorpha</taxon>
        <taxon>Strongyloidea</taxon>
        <taxon>Strongylidae</taxon>
        <taxon>Strongylus</taxon>
    </lineage>
</organism>
<gene>
    <name evidence="2" type="ORF">SVUK_LOCUS5670</name>
</gene>
<dbReference type="Proteomes" id="UP000270094">
    <property type="component" value="Unassembled WGS sequence"/>
</dbReference>
<name>A0A3P7KU10_STRVU</name>
<dbReference type="InterPro" id="IPR045135">
    <property type="entry name" value="Rpn7_N"/>
</dbReference>
<dbReference type="GO" id="GO:0043161">
    <property type="term" value="P:proteasome-mediated ubiquitin-dependent protein catabolic process"/>
    <property type="evidence" value="ECO:0007669"/>
    <property type="project" value="TreeGrafter"/>
</dbReference>
<sequence length="158" mass="18435">MLPSLYSQIFSTYDKTVGMGYRIDLVFNMIRVGLFFLDHTLINQNITKAKELMEQGGDWERKNRLRSYEALYKMSVRDFAGAATLYLEAVPTFGSYELMTYENLVFYTVVTSLFGQLRFFLTRLYSLSFCAVQLLTVRIFAPRSSNVTRSKNRWLLHS</sequence>
<dbReference type="Pfam" id="PF10602">
    <property type="entry name" value="RPN7"/>
    <property type="match status" value="1"/>
</dbReference>
<evidence type="ECO:0000313" key="3">
    <source>
        <dbReference type="Proteomes" id="UP000270094"/>
    </source>
</evidence>
<feature type="domain" description="26S proteasome regulatory subunit Rpn7 N-terminal" evidence="1">
    <location>
        <begin position="12"/>
        <end position="114"/>
    </location>
</feature>
<dbReference type="PANTHER" id="PTHR14145">
    <property type="entry name" value="26S PROTESOME SUBUNIT 6"/>
    <property type="match status" value="1"/>
</dbReference>
<dbReference type="InterPro" id="IPR019585">
    <property type="entry name" value="Rpn7/CSN1"/>
</dbReference>
<reference evidence="2 3" key="1">
    <citation type="submission" date="2018-11" db="EMBL/GenBank/DDBJ databases">
        <authorList>
            <consortium name="Pathogen Informatics"/>
        </authorList>
    </citation>
    <scope>NUCLEOTIDE SEQUENCE [LARGE SCALE GENOMIC DNA]</scope>
</reference>
<evidence type="ECO:0000313" key="2">
    <source>
        <dbReference type="EMBL" id="VDM70672.1"/>
    </source>
</evidence>
<proteinExistence type="predicted"/>
<dbReference type="PANTHER" id="PTHR14145:SF1">
    <property type="entry name" value="26S PROTEASOME NON-ATPASE REGULATORY SUBUNIT 6"/>
    <property type="match status" value="1"/>
</dbReference>
<dbReference type="OrthoDB" id="1452at2759"/>
<keyword evidence="3" id="KW-1185">Reference proteome</keyword>